<dbReference type="InterPro" id="IPR054502">
    <property type="entry name" value="bHLH-TF_ACT-like_plant"/>
</dbReference>
<keyword evidence="5" id="KW-1185">Reference proteome</keyword>
<evidence type="ECO:0000313" key="4">
    <source>
        <dbReference type="EMBL" id="CAA0836220.1"/>
    </source>
</evidence>
<dbReference type="GO" id="GO:0005634">
    <property type="term" value="C:nucleus"/>
    <property type="evidence" value="ECO:0007669"/>
    <property type="project" value="UniProtKB-SubCell"/>
</dbReference>
<dbReference type="Proteomes" id="UP001153555">
    <property type="component" value="Unassembled WGS sequence"/>
</dbReference>
<evidence type="ECO:0000259" key="3">
    <source>
        <dbReference type="Pfam" id="PF22754"/>
    </source>
</evidence>
<evidence type="ECO:0000256" key="1">
    <source>
        <dbReference type="ARBA" id="ARBA00004123"/>
    </source>
</evidence>
<evidence type="ECO:0000256" key="2">
    <source>
        <dbReference type="ARBA" id="ARBA00023242"/>
    </source>
</evidence>
<proteinExistence type="predicted"/>
<sequence>MGSRERKKAALDKKLEKLRIVTNSTAVKVKTLEKGFQIDVFSERNCPGMLRSILEAFDEVGLEVFDARVSCTDNFHLEAVSDQNEGLPESIDAQMVKQAVLQAIRNCSRHDQD</sequence>
<evidence type="ECO:0000313" key="5">
    <source>
        <dbReference type="Proteomes" id="UP001153555"/>
    </source>
</evidence>
<gene>
    <name evidence="4" type="ORF">SHERM_03330</name>
</gene>
<comment type="subcellular location">
    <subcellularLocation>
        <location evidence="1">Nucleus</location>
    </subcellularLocation>
</comment>
<name>A0A9N7NSQ2_STRHE</name>
<dbReference type="InterPro" id="IPR051358">
    <property type="entry name" value="TF_AMS/ICE1/BHLH6-like"/>
</dbReference>
<reference evidence="4" key="1">
    <citation type="submission" date="2019-12" db="EMBL/GenBank/DDBJ databases">
        <authorList>
            <person name="Scholes J."/>
        </authorList>
    </citation>
    <scope>NUCLEOTIDE SEQUENCE</scope>
</reference>
<dbReference type="GO" id="GO:0003700">
    <property type="term" value="F:DNA-binding transcription factor activity"/>
    <property type="evidence" value="ECO:0007669"/>
    <property type="project" value="TreeGrafter"/>
</dbReference>
<dbReference type="PANTHER" id="PTHR31945:SF45">
    <property type="entry name" value="EXPRESSED PROTEIN"/>
    <property type="match status" value="1"/>
</dbReference>
<organism evidence="4 5">
    <name type="scientific">Striga hermonthica</name>
    <name type="common">Purple witchweed</name>
    <name type="synonym">Buchnera hermonthica</name>
    <dbReference type="NCBI Taxonomy" id="68872"/>
    <lineage>
        <taxon>Eukaryota</taxon>
        <taxon>Viridiplantae</taxon>
        <taxon>Streptophyta</taxon>
        <taxon>Embryophyta</taxon>
        <taxon>Tracheophyta</taxon>
        <taxon>Spermatophyta</taxon>
        <taxon>Magnoliopsida</taxon>
        <taxon>eudicotyledons</taxon>
        <taxon>Gunneridae</taxon>
        <taxon>Pentapetalae</taxon>
        <taxon>asterids</taxon>
        <taxon>lamiids</taxon>
        <taxon>Lamiales</taxon>
        <taxon>Orobanchaceae</taxon>
        <taxon>Buchnereae</taxon>
        <taxon>Striga</taxon>
    </lineage>
</organism>
<feature type="domain" description="Plant bHLH transcription factor ACT-like" evidence="3">
    <location>
        <begin position="27"/>
        <end position="105"/>
    </location>
</feature>
<dbReference type="AlphaFoldDB" id="A0A9N7NSQ2"/>
<protein>
    <recommendedName>
        <fullName evidence="3">Plant bHLH transcription factor ACT-like domain-containing protein</fullName>
    </recommendedName>
</protein>
<keyword evidence="2" id="KW-0539">Nucleus</keyword>
<comment type="caution">
    <text evidence="4">The sequence shown here is derived from an EMBL/GenBank/DDBJ whole genome shotgun (WGS) entry which is preliminary data.</text>
</comment>
<dbReference type="OrthoDB" id="1917523at2759"/>
<dbReference type="PANTHER" id="PTHR31945">
    <property type="entry name" value="TRANSCRIPTION FACTOR SCREAM2-RELATED"/>
    <property type="match status" value="1"/>
</dbReference>
<dbReference type="Pfam" id="PF22754">
    <property type="entry name" value="bHLH-TF_ACT-like_plant"/>
    <property type="match status" value="1"/>
</dbReference>
<dbReference type="GO" id="GO:0043565">
    <property type="term" value="F:sequence-specific DNA binding"/>
    <property type="evidence" value="ECO:0007669"/>
    <property type="project" value="TreeGrafter"/>
</dbReference>
<dbReference type="EMBL" id="CACSLK010030184">
    <property type="protein sequence ID" value="CAA0836220.1"/>
    <property type="molecule type" value="Genomic_DNA"/>
</dbReference>
<accession>A0A9N7NSQ2</accession>